<sequence length="249" mass="27837">MCTLTKDIHFLCPSKPFVCDNTEGICGLESIKPDTSCPAEATPRSQVEVTQAKIIGNRWLVNTPARTATLTYDQYDTATRIILPNQTLWITVPKGSILHIDKLALYHLTDDEYQAEIEISPFFKQHSFVLDPELEERIKEEGTQLIDLTPVNTALEAIARLPPAGAPIIRSLSPASRAQLPLTMTGPGPYCRDDNSCLNRLHPSRGKLGLPTESQRCHCMVHLRLLIWFVRPSNWQKGWGQGNVVSLQI</sequence>
<gene>
    <name evidence="1" type="ORF">G5714_006187</name>
</gene>
<dbReference type="Proteomes" id="UP000579812">
    <property type="component" value="Unassembled WGS sequence"/>
</dbReference>
<evidence type="ECO:0000313" key="1">
    <source>
        <dbReference type="EMBL" id="KAF4113642.1"/>
    </source>
</evidence>
<name>A0A7J6D386_9TELE</name>
<protein>
    <submittedName>
        <fullName evidence="1">Uncharacterized protein</fullName>
    </submittedName>
</protein>
<comment type="caution">
    <text evidence="1">The sequence shown here is derived from an EMBL/GenBank/DDBJ whole genome shotgun (WGS) entry which is preliminary data.</text>
</comment>
<organism evidence="1 2">
    <name type="scientific">Onychostoma macrolepis</name>
    <dbReference type="NCBI Taxonomy" id="369639"/>
    <lineage>
        <taxon>Eukaryota</taxon>
        <taxon>Metazoa</taxon>
        <taxon>Chordata</taxon>
        <taxon>Craniata</taxon>
        <taxon>Vertebrata</taxon>
        <taxon>Euteleostomi</taxon>
        <taxon>Actinopterygii</taxon>
        <taxon>Neopterygii</taxon>
        <taxon>Teleostei</taxon>
        <taxon>Ostariophysi</taxon>
        <taxon>Cypriniformes</taxon>
        <taxon>Cyprinidae</taxon>
        <taxon>Acrossocheilinae</taxon>
        <taxon>Onychostoma</taxon>
    </lineage>
</organism>
<dbReference type="AlphaFoldDB" id="A0A7J6D386"/>
<evidence type="ECO:0000313" key="2">
    <source>
        <dbReference type="Proteomes" id="UP000579812"/>
    </source>
</evidence>
<reference evidence="1 2" key="1">
    <citation type="submission" date="2020-04" db="EMBL/GenBank/DDBJ databases">
        <title>Chromosome-level genome assembly of a cyprinid fish Onychostoma macrolepis by integration of Nanopore Sequencing, Bionano and Hi-C technology.</title>
        <authorList>
            <person name="Wang D."/>
        </authorList>
    </citation>
    <scope>NUCLEOTIDE SEQUENCE [LARGE SCALE GENOMIC DNA]</scope>
    <source>
        <strain evidence="1">SWU-2019</strain>
        <tissue evidence="1">Muscle</tissue>
    </source>
</reference>
<accession>A0A7J6D386</accession>
<dbReference type="EMBL" id="JAAMOB010000005">
    <property type="protein sequence ID" value="KAF4113642.1"/>
    <property type="molecule type" value="Genomic_DNA"/>
</dbReference>
<proteinExistence type="predicted"/>
<keyword evidence="2" id="KW-1185">Reference proteome</keyword>